<name>A0A8S1H235_9PELO</name>
<sequence>METISFENGKNVSAFGGNRTPVECLEGIHADHYTTNAALTWAKPAQDFGQASLRKNKSNQTHKFGPRRCARVPLGLVRTILDAEGRDDIFRGGPIIVLSASRCQQFVPRPPEWASA</sequence>
<proteinExistence type="predicted"/>
<protein>
    <submittedName>
        <fullName evidence="1">Uncharacterized protein</fullName>
    </submittedName>
</protein>
<dbReference type="Proteomes" id="UP000835052">
    <property type="component" value="Unassembled WGS sequence"/>
</dbReference>
<dbReference type="AlphaFoldDB" id="A0A8S1H235"/>
<evidence type="ECO:0000313" key="2">
    <source>
        <dbReference type="Proteomes" id="UP000835052"/>
    </source>
</evidence>
<keyword evidence="2" id="KW-1185">Reference proteome</keyword>
<reference evidence="1" key="1">
    <citation type="submission" date="2020-10" db="EMBL/GenBank/DDBJ databases">
        <authorList>
            <person name="Kikuchi T."/>
        </authorList>
    </citation>
    <scope>NUCLEOTIDE SEQUENCE</scope>
    <source>
        <strain evidence="1">NKZ352</strain>
    </source>
</reference>
<comment type="caution">
    <text evidence="1">The sequence shown here is derived from an EMBL/GenBank/DDBJ whole genome shotgun (WGS) entry which is preliminary data.</text>
</comment>
<gene>
    <name evidence="1" type="ORF">CAUJ_LOCUS5738</name>
</gene>
<accession>A0A8S1H235</accession>
<organism evidence="1 2">
    <name type="scientific">Caenorhabditis auriculariae</name>
    <dbReference type="NCBI Taxonomy" id="2777116"/>
    <lineage>
        <taxon>Eukaryota</taxon>
        <taxon>Metazoa</taxon>
        <taxon>Ecdysozoa</taxon>
        <taxon>Nematoda</taxon>
        <taxon>Chromadorea</taxon>
        <taxon>Rhabditida</taxon>
        <taxon>Rhabditina</taxon>
        <taxon>Rhabditomorpha</taxon>
        <taxon>Rhabditoidea</taxon>
        <taxon>Rhabditidae</taxon>
        <taxon>Peloderinae</taxon>
        <taxon>Caenorhabditis</taxon>
    </lineage>
</organism>
<dbReference type="OrthoDB" id="10070907at2759"/>
<dbReference type="EMBL" id="CAJGYM010000012">
    <property type="protein sequence ID" value="CAD6189819.1"/>
    <property type="molecule type" value="Genomic_DNA"/>
</dbReference>
<evidence type="ECO:0000313" key="1">
    <source>
        <dbReference type="EMBL" id="CAD6189819.1"/>
    </source>
</evidence>